<evidence type="ECO:0000313" key="3">
    <source>
        <dbReference type="Proteomes" id="UP000293142"/>
    </source>
</evidence>
<name>A0A4Q9DFR5_9BACL</name>
<evidence type="ECO:0000256" key="1">
    <source>
        <dbReference type="ARBA" id="ARBA00022729"/>
    </source>
</evidence>
<feature type="non-terminal residue" evidence="2">
    <location>
        <position position="1"/>
    </location>
</feature>
<dbReference type="EMBL" id="SIRE01000080">
    <property type="protein sequence ID" value="TBL67055.1"/>
    <property type="molecule type" value="Genomic_DNA"/>
</dbReference>
<keyword evidence="3" id="KW-1185">Reference proteome</keyword>
<dbReference type="AlphaFoldDB" id="A0A4Q9DFR5"/>
<dbReference type="NCBIfam" id="TIGR03715">
    <property type="entry name" value="KxYKxGKxW"/>
    <property type="match status" value="1"/>
</dbReference>
<organism evidence="2 3">
    <name type="scientific">Paenibacillus thalictri</name>
    <dbReference type="NCBI Taxonomy" id="2527873"/>
    <lineage>
        <taxon>Bacteria</taxon>
        <taxon>Bacillati</taxon>
        <taxon>Bacillota</taxon>
        <taxon>Bacilli</taxon>
        <taxon>Bacillales</taxon>
        <taxon>Paenibacillaceae</taxon>
        <taxon>Paenibacillus</taxon>
    </lineage>
</organism>
<gene>
    <name evidence="2" type="ORF">EYB31_39885</name>
</gene>
<evidence type="ECO:0000313" key="2">
    <source>
        <dbReference type="EMBL" id="TBL67055.1"/>
    </source>
</evidence>
<keyword evidence="1" id="KW-0732">Signal</keyword>
<protein>
    <submittedName>
        <fullName evidence="2">Uncharacterized protein</fullName>
    </submittedName>
</protein>
<reference evidence="2 3" key="1">
    <citation type="submission" date="2019-02" db="EMBL/GenBank/DDBJ databases">
        <title>Paenibacillus sp. nov., isolated from surface-sterilized tissue of Thalictrum simplex L.</title>
        <authorList>
            <person name="Tuo L."/>
        </authorList>
    </citation>
    <scope>NUCLEOTIDE SEQUENCE [LARGE SCALE GENOMIC DNA]</scope>
    <source>
        <strain evidence="2 3">N2SHLJ1</strain>
    </source>
</reference>
<proteinExistence type="predicted"/>
<sequence length="31" mass="3468">GGGLAQKKIWPQMNPWKSGKRWLSAAISRSQ</sequence>
<accession>A0A4Q9DFR5</accession>
<comment type="caution">
    <text evidence="2">The sequence shown here is derived from an EMBL/GenBank/DDBJ whole genome shotgun (WGS) entry which is preliminary data.</text>
</comment>
<dbReference type="InterPro" id="IPR022263">
    <property type="entry name" value="KxYKxGKxW"/>
</dbReference>
<dbReference type="Proteomes" id="UP000293142">
    <property type="component" value="Unassembled WGS sequence"/>
</dbReference>